<proteinExistence type="predicted"/>
<reference evidence="1 2" key="1">
    <citation type="submission" date="2021-06" db="EMBL/GenBank/DDBJ databases">
        <title>Caerostris darwini draft genome.</title>
        <authorList>
            <person name="Kono N."/>
            <person name="Arakawa K."/>
        </authorList>
    </citation>
    <scope>NUCLEOTIDE SEQUENCE [LARGE SCALE GENOMIC DNA]</scope>
</reference>
<evidence type="ECO:0000313" key="2">
    <source>
        <dbReference type="Proteomes" id="UP001054837"/>
    </source>
</evidence>
<organism evidence="1 2">
    <name type="scientific">Caerostris darwini</name>
    <dbReference type="NCBI Taxonomy" id="1538125"/>
    <lineage>
        <taxon>Eukaryota</taxon>
        <taxon>Metazoa</taxon>
        <taxon>Ecdysozoa</taxon>
        <taxon>Arthropoda</taxon>
        <taxon>Chelicerata</taxon>
        <taxon>Arachnida</taxon>
        <taxon>Araneae</taxon>
        <taxon>Araneomorphae</taxon>
        <taxon>Entelegynae</taxon>
        <taxon>Araneoidea</taxon>
        <taxon>Araneidae</taxon>
        <taxon>Caerostris</taxon>
    </lineage>
</organism>
<protein>
    <submittedName>
        <fullName evidence="1">Uncharacterized protein</fullName>
    </submittedName>
</protein>
<accession>A0AAV4U163</accession>
<evidence type="ECO:0000313" key="1">
    <source>
        <dbReference type="EMBL" id="GIY51516.1"/>
    </source>
</evidence>
<dbReference type="EMBL" id="BPLQ01010555">
    <property type="protein sequence ID" value="GIY51516.1"/>
    <property type="molecule type" value="Genomic_DNA"/>
</dbReference>
<name>A0AAV4U163_9ARAC</name>
<dbReference type="Proteomes" id="UP001054837">
    <property type="component" value="Unassembled WGS sequence"/>
</dbReference>
<sequence>MLSSVEIVQVVRRQTASSLCMSQELFRTIIDAEWQIVSSSTVYSLINQTHLPNFAVHVISHVALKVFTARIKVSICSTCVFLETLSSNPGWRLRPQNSM</sequence>
<comment type="caution">
    <text evidence="1">The sequence shown here is derived from an EMBL/GenBank/DDBJ whole genome shotgun (WGS) entry which is preliminary data.</text>
</comment>
<dbReference type="AlphaFoldDB" id="A0AAV4U163"/>
<keyword evidence="2" id="KW-1185">Reference proteome</keyword>
<gene>
    <name evidence="1" type="ORF">CDAR_251651</name>
</gene>